<dbReference type="Pfam" id="PF00561">
    <property type="entry name" value="Abhydrolase_1"/>
    <property type="match status" value="1"/>
</dbReference>
<sequence length="72" mass="7725">MSSPDRLRGAITAPSLYLHGADDNCFSVEVSDGMADLFTNGFERIVIPGAGHFPHLEQPKTVADHILGFLNG</sequence>
<dbReference type="GO" id="GO:0003824">
    <property type="term" value="F:catalytic activity"/>
    <property type="evidence" value="ECO:0007669"/>
    <property type="project" value="UniProtKB-ARBA"/>
</dbReference>
<dbReference type="EMBL" id="LLZG01000126">
    <property type="protein sequence ID" value="KUL37294.1"/>
    <property type="molecule type" value="Genomic_DNA"/>
</dbReference>
<evidence type="ECO:0000313" key="2">
    <source>
        <dbReference type="EMBL" id="KUL37294.1"/>
    </source>
</evidence>
<dbReference type="Proteomes" id="UP000053923">
    <property type="component" value="Unassembled WGS sequence"/>
</dbReference>
<dbReference type="SUPFAM" id="SSF53474">
    <property type="entry name" value="alpha/beta-Hydrolases"/>
    <property type="match status" value="1"/>
</dbReference>
<dbReference type="AlphaFoldDB" id="A0A0X3UXT1"/>
<protein>
    <recommendedName>
        <fullName evidence="1">AB hydrolase-1 domain-containing protein</fullName>
    </recommendedName>
</protein>
<comment type="caution">
    <text evidence="2">The sequence shown here is derived from an EMBL/GenBank/DDBJ whole genome shotgun (WGS) entry which is preliminary data.</text>
</comment>
<dbReference type="InterPro" id="IPR000073">
    <property type="entry name" value="AB_hydrolase_1"/>
</dbReference>
<dbReference type="RefSeq" id="WP_062703723.1">
    <property type="nucleotide sequence ID" value="NZ_LLZG01000126.1"/>
</dbReference>
<dbReference type="InterPro" id="IPR029058">
    <property type="entry name" value="AB_hydrolase_fold"/>
</dbReference>
<gene>
    <name evidence="2" type="ORF">ADL12_18220</name>
</gene>
<reference evidence="3" key="1">
    <citation type="submission" date="2015-10" db="EMBL/GenBank/DDBJ databases">
        <authorList>
            <person name="Ju K.-S."/>
            <person name="Doroghazi J.R."/>
            <person name="Metcalf W.W."/>
        </authorList>
    </citation>
    <scope>NUCLEOTIDE SEQUENCE [LARGE SCALE GENOMIC DNA]</scope>
    <source>
        <strain evidence="3">NRRL 3151</strain>
    </source>
</reference>
<feature type="domain" description="AB hydrolase-1" evidence="1">
    <location>
        <begin position="8"/>
        <end position="59"/>
    </location>
</feature>
<evidence type="ECO:0000313" key="3">
    <source>
        <dbReference type="Proteomes" id="UP000053923"/>
    </source>
</evidence>
<keyword evidence="3" id="KW-1185">Reference proteome</keyword>
<organism evidence="2 3">
    <name type="scientific">Streptomyces regalis</name>
    <dbReference type="NCBI Taxonomy" id="68262"/>
    <lineage>
        <taxon>Bacteria</taxon>
        <taxon>Bacillati</taxon>
        <taxon>Actinomycetota</taxon>
        <taxon>Actinomycetes</taxon>
        <taxon>Kitasatosporales</taxon>
        <taxon>Streptomycetaceae</taxon>
        <taxon>Streptomyces</taxon>
    </lineage>
</organism>
<proteinExistence type="predicted"/>
<name>A0A0X3UXT1_9ACTN</name>
<accession>A0A0X3UXT1</accession>
<dbReference type="Gene3D" id="3.40.50.1820">
    <property type="entry name" value="alpha/beta hydrolase"/>
    <property type="match status" value="1"/>
</dbReference>
<evidence type="ECO:0000259" key="1">
    <source>
        <dbReference type="Pfam" id="PF00561"/>
    </source>
</evidence>